<organism evidence="2 3">
    <name type="scientific">Salicibibacter cibi</name>
    <dbReference type="NCBI Taxonomy" id="2743001"/>
    <lineage>
        <taxon>Bacteria</taxon>
        <taxon>Bacillati</taxon>
        <taxon>Bacillota</taxon>
        <taxon>Bacilli</taxon>
        <taxon>Bacillales</taxon>
        <taxon>Bacillaceae</taxon>
        <taxon>Salicibibacter</taxon>
    </lineage>
</organism>
<feature type="region of interest" description="Disordered" evidence="1">
    <location>
        <begin position="37"/>
        <end position="105"/>
    </location>
</feature>
<feature type="compositionally biased region" description="Acidic residues" evidence="1">
    <location>
        <begin position="85"/>
        <end position="97"/>
    </location>
</feature>
<sequence length="105" mass="11704">MAVVTFAGSRSLIERLDIVPETTLCIKHARAEEATAGIEMRRPVEEDEMEGVLEEKKEKEEAIFDQADTWEAVSEHGTSETPSDTPDEEENDSDGANEEPPSQKR</sequence>
<dbReference type="Proteomes" id="UP000595349">
    <property type="component" value="Chromosome"/>
</dbReference>
<reference evidence="2 3" key="1">
    <citation type="submission" date="2020-06" db="EMBL/GenBank/DDBJ databases">
        <title>Genomic analysis of Salicibibacter sp. NKC21-4.</title>
        <authorList>
            <person name="Oh Y.J."/>
        </authorList>
    </citation>
    <scope>NUCLEOTIDE SEQUENCE [LARGE SCALE GENOMIC DNA]</scope>
    <source>
        <strain evidence="2 3">NKC21-4</strain>
    </source>
</reference>
<evidence type="ECO:0000313" key="2">
    <source>
        <dbReference type="EMBL" id="QQK80753.1"/>
    </source>
</evidence>
<name>A0A7T6ZC22_9BACI</name>
<gene>
    <name evidence="2" type="ORF">HUG20_13180</name>
</gene>
<dbReference type="KEGG" id="scib:HUG20_13180"/>
<dbReference type="AlphaFoldDB" id="A0A7T6ZC22"/>
<evidence type="ECO:0000313" key="3">
    <source>
        <dbReference type="Proteomes" id="UP000595349"/>
    </source>
</evidence>
<accession>A0A7T6ZC22</accession>
<dbReference type="EMBL" id="CP054706">
    <property type="protein sequence ID" value="QQK80753.1"/>
    <property type="molecule type" value="Genomic_DNA"/>
</dbReference>
<proteinExistence type="predicted"/>
<dbReference type="RefSeq" id="WP_200085120.1">
    <property type="nucleotide sequence ID" value="NZ_CP054706.1"/>
</dbReference>
<protein>
    <submittedName>
        <fullName evidence="2">Uncharacterized protein</fullName>
    </submittedName>
</protein>
<evidence type="ECO:0000256" key="1">
    <source>
        <dbReference type="SAM" id="MobiDB-lite"/>
    </source>
</evidence>
<feature type="compositionally biased region" description="Basic and acidic residues" evidence="1">
    <location>
        <begin position="53"/>
        <end position="62"/>
    </location>
</feature>
<keyword evidence="3" id="KW-1185">Reference proteome</keyword>